<proteinExistence type="predicted"/>
<organism evidence="1 2">
    <name type="scientific">Candidatus Borrelia fainii</name>
    <dbReference type="NCBI Taxonomy" id="2518322"/>
    <lineage>
        <taxon>Bacteria</taxon>
        <taxon>Pseudomonadati</taxon>
        <taxon>Spirochaetota</taxon>
        <taxon>Spirochaetia</taxon>
        <taxon>Spirochaetales</taxon>
        <taxon>Borreliaceae</taxon>
        <taxon>Borrelia</taxon>
    </lineage>
</organism>
<protein>
    <submittedName>
        <fullName evidence="1">Uncharacterized protein</fullName>
    </submittedName>
</protein>
<dbReference type="EMBL" id="AP027071">
    <property type="protein sequence ID" value="BDU63405.1"/>
    <property type="molecule type" value="Genomic_DNA"/>
</dbReference>
<evidence type="ECO:0000313" key="2">
    <source>
        <dbReference type="Proteomes" id="UP001317516"/>
    </source>
</evidence>
<evidence type="ECO:0000313" key="1">
    <source>
        <dbReference type="EMBL" id="BDU63405.1"/>
    </source>
</evidence>
<name>A0ABM8DLW6_9SPIR</name>
<sequence>MAIHYMSNCYLVLFSAFNADYVYHDFLESSYTSLFTNFKNEFDNIESNVSSNSVFDTAS</sequence>
<dbReference type="Proteomes" id="UP001317516">
    <property type="component" value="Plasmid p100"/>
</dbReference>
<accession>A0ABM8DLW6</accession>
<gene>
    <name evidence="1" type="ORF">BOFE_09450</name>
</gene>
<reference evidence="1 2" key="1">
    <citation type="submission" date="2022-11" db="EMBL/GenBank/DDBJ databases">
        <title>Genome sequence of clinical isolate of the human pathogenic Borrelia fainii.</title>
        <authorList>
            <person name="Itokawa K."/>
            <person name="Sato K."/>
            <person name="Qiu Y."/>
        </authorList>
    </citation>
    <scope>NUCLEOTIDE SEQUENCE [LARGE SCALE GENOMIC DNA]</scope>
    <source>
        <strain evidence="1 2">Qtaro</strain>
        <plasmid evidence="1 2">p100</plasmid>
    </source>
</reference>
<keyword evidence="1" id="KW-0614">Plasmid</keyword>
<keyword evidence="2" id="KW-1185">Reference proteome</keyword>
<geneLocation type="plasmid" evidence="1 2">
    <name>p100</name>
</geneLocation>